<dbReference type="Proteomes" id="UP001279734">
    <property type="component" value="Unassembled WGS sequence"/>
</dbReference>
<gene>
    <name evidence="1" type="ORF">Nepgr_020436</name>
</gene>
<dbReference type="EMBL" id="BSYO01000019">
    <property type="protein sequence ID" value="GMH18595.1"/>
    <property type="molecule type" value="Genomic_DNA"/>
</dbReference>
<keyword evidence="2" id="KW-1185">Reference proteome</keyword>
<sequence length="208" mass="22708">MGGAVDVADADADATPVYCWLYGVFLHYLAFWMETNVVFSSEMETNVDHLSLMCQALPGDAGDEVDPSEYGHSVDRSAPGIPTGSLKEGTSEEISRVAIPGCDAGAADVALLEAAGMGVGVLCLEAAWRPECFLYCFAAEVALRDVSGVLLYCYAVEVALRDVFWSVFLSLWLKWTEMPLRPEWPCAFNIRSSVKSWICEVLVLFSLD</sequence>
<evidence type="ECO:0000313" key="1">
    <source>
        <dbReference type="EMBL" id="GMH18595.1"/>
    </source>
</evidence>
<accession>A0AAD3SWV2</accession>
<reference evidence="1" key="1">
    <citation type="submission" date="2023-05" db="EMBL/GenBank/DDBJ databases">
        <title>Nepenthes gracilis genome sequencing.</title>
        <authorList>
            <person name="Fukushima K."/>
        </authorList>
    </citation>
    <scope>NUCLEOTIDE SEQUENCE</scope>
    <source>
        <strain evidence="1">SING2019-196</strain>
    </source>
</reference>
<protein>
    <submittedName>
        <fullName evidence="1">Uncharacterized protein</fullName>
    </submittedName>
</protein>
<dbReference type="AlphaFoldDB" id="A0AAD3SWV2"/>
<name>A0AAD3SWV2_NEPGR</name>
<organism evidence="1 2">
    <name type="scientific">Nepenthes gracilis</name>
    <name type="common">Slender pitcher plant</name>
    <dbReference type="NCBI Taxonomy" id="150966"/>
    <lineage>
        <taxon>Eukaryota</taxon>
        <taxon>Viridiplantae</taxon>
        <taxon>Streptophyta</taxon>
        <taxon>Embryophyta</taxon>
        <taxon>Tracheophyta</taxon>
        <taxon>Spermatophyta</taxon>
        <taxon>Magnoliopsida</taxon>
        <taxon>eudicotyledons</taxon>
        <taxon>Gunneridae</taxon>
        <taxon>Pentapetalae</taxon>
        <taxon>Caryophyllales</taxon>
        <taxon>Nepenthaceae</taxon>
        <taxon>Nepenthes</taxon>
    </lineage>
</organism>
<evidence type="ECO:0000313" key="2">
    <source>
        <dbReference type="Proteomes" id="UP001279734"/>
    </source>
</evidence>
<comment type="caution">
    <text evidence="1">The sequence shown here is derived from an EMBL/GenBank/DDBJ whole genome shotgun (WGS) entry which is preliminary data.</text>
</comment>
<proteinExistence type="predicted"/>